<dbReference type="RefSeq" id="WP_369704811.1">
    <property type="nucleotide sequence ID" value="NZ_JBGEWD010000011.1"/>
</dbReference>
<feature type="transmembrane region" description="Helical" evidence="1">
    <location>
        <begin position="33"/>
        <end position="55"/>
    </location>
</feature>
<dbReference type="InterPro" id="IPR019235">
    <property type="entry name" value="DUF2178_TM"/>
</dbReference>
<evidence type="ECO:0000313" key="2">
    <source>
        <dbReference type="EMBL" id="MEY8000917.1"/>
    </source>
</evidence>
<keyword evidence="1" id="KW-0472">Membrane</keyword>
<dbReference type="EMBL" id="JBGEWD010000011">
    <property type="protein sequence ID" value="MEY8000917.1"/>
    <property type="molecule type" value="Genomic_DNA"/>
</dbReference>
<comment type="caution">
    <text evidence="2">The sequence shown here is derived from an EMBL/GenBank/DDBJ whole genome shotgun (WGS) entry which is preliminary data.</text>
</comment>
<gene>
    <name evidence="2" type="ORF">AB8U03_12045</name>
</gene>
<protein>
    <recommendedName>
        <fullName evidence="4">DUF2178 domain-containing protein</fullName>
    </recommendedName>
</protein>
<reference evidence="2 3" key="1">
    <citation type="submission" date="2024-08" db="EMBL/GenBank/DDBJ databases">
        <title>Clostridium lapicellarii sp. nov., and Clostridium renhuaiense sp. nov., two species isolated from the mud in a fermentation cellar used for producing sauce-flavour Chinese liquors.</title>
        <authorList>
            <person name="Yang F."/>
            <person name="Wang H."/>
            <person name="Chen L.Q."/>
            <person name="Zhou N."/>
            <person name="Lu J.J."/>
            <person name="Pu X.X."/>
            <person name="Wan B."/>
            <person name="Wang L."/>
            <person name="Liu S.J."/>
        </authorList>
    </citation>
    <scope>NUCLEOTIDE SEQUENCE [LARGE SCALE GENOMIC DNA]</scope>
    <source>
        <strain evidence="2 3">MT-5</strain>
    </source>
</reference>
<accession>A0ABV4BQ51</accession>
<dbReference type="Pfam" id="PF09946">
    <property type="entry name" value="DUF2178"/>
    <property type="match status" value="1"/>
</dbReference>
<evidence type="ECO:0008006" key="4">
    <source>
        <dbReference type="Google" id="ProtNLM"/>
    </source>
</evidence>
<feature type="transmembrane region" description="Helical" evidence="1">
    <location>
        <begin position="100"/>
        <end position="119"/>
    </location>
</feature>
<keyword evidence="3" id="KW-1185">Reference proteome</keyword>
<keyword evidence="1" id="KW-1133">Transmembrane helix</keyword>
<proteinExistence type="predicted"/>
<sequence length="126" mass="14380">MKTFNYVFIAIVVILLISSSVGMFFVGGYTPETISAILISASVYLVISGIYNKFFVRKRHKDERNLNIEDKSKAKAFDVMGIIFGILVIIYGFLKADLLIISLAFTAYLIIFGVYMMYFSKYHKEM</sequence>
<name>A0ABV4BQ51_9CLOT</name>
<evidence type="ECO:0000256" key="1">
    <source>
        <dbReference type="SAM" id="Phobius"/>
    </source>
</evidence>
<keyword evidence="1" id="KW-0812">Transmembrane</keyword>
<feature type="transmembrane region" description="Helical" evidence="1">
    <location>
        <begin position="7"/>
        <end position="27"/>
    </location>
</feature>
<organism evidence="2 3">
    <name type="scientific">Clostridium moutaii</name>
    <dbReference type="NCBI Taxonomy" id="3240932"/>
    <lineage>
        <taxon>Bacteria</taxon>
        <taxon>Bacillati</taxon>
        <taxon>Bacillota</taxon>
        <taxon>Clostridia</taxon>
        <taxon>Eubacteriales</taxon>
        <taxon>Clostridiaceae</taxon>
        <taxon>Clostridium</taxon>
    </lineage>
</organism>
<evidence type="ECO:0000313" key="3">
    <source>
        <dbReference type="Proteomes" id="UP001564657"/>
    </source>
</evidence>
<feature type="transmembrane region" description="Helical" evidence="1">
    <location>
        <begin position="76"/>
        <end position="94"/>
    </location>
</feature>
<dbReference type="Proteomes" id="UP001564657">
    <property type="component" value="Unassembled WGS sequence"/>
</dbReference>